<sequence length="63" mass="6739">MSGKYRASAAVIADLLDLLEGLKMLRTAIDQSETAEAQRILRVLGDGTADLINKTATLSSHSH</sequence>
<gene>
    <name evidence="1" type="ORF">HB662_02560</name>
</gene>
<evidence type="ECO:0000313" key="2">
    <source>
        <dbReference type="Proteomes" id="UP000765160"/>
    </source>
</evidence>
<dbReference type="RefSeq" id="WP_168046807.1">
    <property type="nucleotide sequence ID" value="NZ_JAATJR010000001.1"/>
</dbReference>
<evidence type="ECO:0000313" key="1">
    <source>
        <dbReference type="EMBL" id="NKE43642.1"/>
    </source>
</evidence>
<organism evidence="1 2">
    <name type="scientific">Falsiroseomonas frigidaquae</name>
    <dbReference type="NCBI Taxonomy" id="487318"/>
    <lineage>
        <taxon>Bacteria</taxon>
        <taxon>Pseudomonadati</taxon>
        <taxon>Pseudomonadota</taxon>
        <taxon>Alphaproteobacteria</taxon>
        <taxon>Acetobacterales</taxon>
        <taxon>Roseomonadaceae</taxon>
        <taxon>Falsiroseomonas</taxon>
    </lineage>
</organism>
<proteinExistence type="predicted"/>
<dbReference type="Proteomes" id="UP000765160">
    <property type="component" value="Unassembled WGS sequence"/>
</dbReference>
<protein>
    <submittedName>
        <fullName evidence="1">Uncharacterized protein</fullName>
    </submittedName>
</protein>
<dbReference type="EMBL" id="JAAVTX010000001">
    <property type="protein sequence ID" value="NKE43642.1"/>
    <property type="molecule type" value="Genomic_DNA"/>
</dbReference>
<keyword evidence="2" id="KW-1185">Reference proteome</keyword>
<accession>A0ABX1EWG6</accession>
<reference evidence="1 2" key="1">
    <citation type="submission" date="2020-03" db="EMBL/GenBank/DDBJ databases">
        <title>Roseomonas selenitidurans sp. nov. isolated from soil.</title>
        <authorList>
            <person name="Liu H."/>
        </authorList>
    </citation>
    <scope>NUCLEOTIDE SEQUENCE [LARGE SCALE GENOMIC DNA]</scope>
    <source>
        <strain evidence="1 2">JCM 15073</strain>
    </source>
</reference>
<comment type="caution">
    <text evidence="1">The sequence shown here is derived from an EMBL/GenBank/DDBJ whole genome shotgun (WGS) entry which is preliminary data.</text>
</comment>
<name>A0ABX1EWG6_9PROT</name>